<gene>
    <name evidence="1" type="ORF">BLNAU_6874</name>
</gene>
<organism evidence="1 2">
    <name type="scientific">Blattamonas nauphoetae</name>
    <dbReference type="NCBI Taxonomy" id="2049346"/>
    <lineage>
        <taxon>Eukaryota</taxon>
        <taxon>Metamonada</taxon>
        <taxon>Preaxostyla</taxon>
        <taxon>Oxymonadida</taxon>
        <taxon>Blattamonas</taxon>
    </lineage>
</organism>
<comment type="caution">
    <text evidence="1">The sequence shown here is derived from an EMBL/GenBank/DDBJ whole genome shotgun (WGS) entry which is preliminary data.</text>
</comment>
<accession>A0ABQ9Y355</accession>
<dbReference type="Proteomes" id="UP001281761">
    <property type="component" value="Unassembled WGS sequence"/>
</dbReference>
<proteinExistence type="predicted"/>
<evidence type="ECO:0000313" key="1">
    <source>
        <dbReference type="EMBL" id="KAK2958170.1"/>
    </source>
</evidence>
<protein>
    <submittedName>
        <fullName evidence="1">Uncharacterized protein</fullName>
    </submittedName>
</protein>
<sequence>MGKVRSLWPFNRDTHRAISRAPPPLFVTTEPDTINTIEQATPPFLSLVAFAKEGNHFDDKTAQKACALLRRLKPFKSSSAEIDAESTCMDSLTFIENRSDMHFLVEDVQTGIGAWQNKRPTFQKRGKQILAKLREEGLMDDMEIHFRCRRCEFTSYQDDFMGALVMSLLFVSLHNDPFGLCCT</sequence>
<name>A0ABQ9Y355_9EUKA</name>
<evidence type="ECO:0000313" key="2">
    <source>
        <dbReference type="Proteomes" id="UP001281761"/>
    </source>
</evidence>
<reference evidence="1 2" key="1">
    <citation type="journal article" date="2022" name="bioRxiv">
        <title>Genomics of Preaxostyla Flagellates Illuminates Evolutionary Transitions and the Path Towards Mitochondrial Loss.</title>
        <authorList>
            <person name="Novak L.V.F."/>
            <person name="Treitli S.C."/>
            <person name="Pyrih J."/>
            <person name="Halakuc P."/>
            <person name="Pipaliya S.V."/>
            <person name="Vacek V."/>
            <person name="Brzon O."/>
            <person name="Soukal P."/>
            <person name="Eme L."/>
            <person name="Dacks J.B."/>
            <person name="Karnkowska A."/>
            <person name="Elias M."/>
            <person name="Hampl V."/>
        </authorList>
    </citation>
    <scope>NUCLEOTIDE SEQUENCE [LARGE SCALE GENOMIC DNA]</scope>
    <source>
        <strain evidence="1">NAU3</strain>
        <tissue evidence="1">Gut</tissue>
    </source>
</reference>
<keyword evidence="2" id="KW-1185">Reference proteome</keyword>
<dbReference type="EMBL" id="JARBJD010000040">
    <property type="protein sequence ID" value="KAK2958170.1"/>
    <property type="molecule type" value="Genomic_DNA"/>
</dbReference>